<reference evidence="2" key="1">
    <citation type="journal article" date="2017" name="Int. J. Syst. Evol. Microbiol.">
        <title>Notoacmeibacter marinus gen. nov., sp. nov., isolated from the gut of a limpet and proposal of Notoacmeibacteraceae fam. nov. in the order Rhizobiales of the class Alphaproteobacteria.</title>
        <authorList>
            <person name="Huang Z."/>
            <person name="Guo F."/>
            <person name="Lai Q."/>
        </authorList>
    </citation>
    <scope>NUCLEOTIDE SEQUENCE [LARGE SCALE GENOMIC DNA]</scope>
    <source>
        <strain evidence="2">XMTR2A4</strain>
    </source>
</reference>
<dbReference type="PANTHER" id="PTHR42905">
    <property type="entry name" value="PHOSPHOENOLPYRUVATE CARBOXYLASE"/>
    <property type="match status" value="1"/>
</dbReference>
<keyword evidence="2" id="KW-1185">Reference proteome</keyword>
<dbReference type="Proteomes" id="UP000215405">
    <property type="component" value="Unassembled WGS sequence"/>
</dbReference>
<evidence type="ECO:0008006" key="3">
    <source>
        <dbReference type="Google" id="ProtNLM"/>
    </source>
</evidence>
<dbReference type="InterPro" id="IPR040442">
    <property type="entry name" value="Pyrv_kinase-like_dom_sf"/>
</dbReference>
<dbReference type="Gene3D" id="3.20.20.60">
    <property type="entry name" value="Phosphoenolpyruvate-binding domains"/>
    <property type="match status" value="1"/>
</dbReference>
<sequence>MAWLSERLADTSAGLLVLPGAHDGLTAKLIAGSKAEAVYCGGFATAAVAGLPDLGLLSFEEISGALVRIVEAAGGKPVVADGDAGHGGLLNVERTIHRLGRIGVSAVHIEDQVAPKRCGHLDGKMVVSRDEAIARIATAVAAGRKAGVEIIGRTDALGPEGLDEALWRAEAFHKTGVVAVLVDAPRSAEEVRTIAENASAPVVFNAAPTGSGPALDHKALQTIGIAAVIHPIEGLLAATAAVEATLRTLVGGKAQHCGGFDGINEILGTHALVSRERALWQTTTNDLGRI</sequence>
<comment type="caution">
    <text evidence="1">The sequence shown here is derived from an EMBL/GenBank/DDBJ whole genome shotgun (WGS) entry which is preliminary data.</text>
</comment>
<accession>A0A231V1Y8</accession>
<organism evidence="1 2">
    <name type="scientific">Notoacmeibacter marinus</name>
    <dbReference type="NCBI Taxonomy" id="1876515"/>
    <lineage>
        <taxon>Bacteria</taxon>
        <taxon>Pseudomonadati</taxon>
        <taxon>Pseudomonadota</taxon>
        <taxon>Alphaproteobacteria</taxon>
        <taxon>Hyphomicrobiales</taxon>
        <taxon>Notoacmeibacteraceae</taxon>
        <taxon>Notoacmeibacter</taxon>
    </lineage>
</organism>
<name>A0A231V1Y8_9HYPH</name>
<dbReference type="InterPro" id="IPR015813">
    <property type="entry name" value="Pyrv/PenolPyrv_kinase-like_dom"/>
</dbReference>
<protein>
    <recommendedName>
        <fullName evidence="3">Carboxyvinyl-carboxyphosphonate phosphorylmutase</fullName>
    </recommendedName>
</protein>
<dbReference type="CDD" id="cd00377">
    <property type="entry name" value="ICL_PEPM"/>
    <property type="match status" value="1"/>
</dbReference>
<dbReference type="AlphaFoldDB" id="A0A231V1Y8"/>
<dbReference type="InterPro" id="IPR039556">
    <property type="entry name" value="ICL/PEPM"/>
</dbReference>
<evidence type="ECO:0000313" key="1">
    <source>
        <dbReference type="EMBL" id="OXT02124.1"/>
    </source>
</evidence>
<dbReference type="GO" id="GO:0016833">
    <property type="term" value="F:oxo-acid-lyase activity"/>
    <property type="evidence" value="ECO:0007669"/>
    <property type="project" value="UniProtKB-ARBA"/>
</dbReference>
<evidence type="ECO:0000313" key="2">
    <source>
        <dbReference type="Proteomes" id="UP000215405"/>
    </source>
</evidence>
<dbReference type="PANTHER" id="PTHR42905:SF2">
    <property type="entry name" value="PHOSPHOENOLPYRUVATE CARBOXYLASE FAMILY PROTEIN"/>
    <property type="match status" value="1"/>
</dbReference>
<dbReference type="EMBL" id="NBYO01000001">
    <property type="protein sequence ID" value="OXT02124.1"/>
    <property type="molecule type" value="Genomic_DNA"/>
</dbReference>
<dbReference type="SUPFAM" id="SSF51621">
    <property type="entry name" value="Phosphoenolpyruvate/pyruvate domain"/>
    <property type="match status" value="1"/>
</dbReference>
<dbReference type="Pfam" id="PF13714">
    <property type="entry name" value="PEP_mutase"/>
    <property type="match status" value="1"/>
</dbReference>
<gene>
    <name evidence="1" type="ORF">B7H23_04160</name>
</gene>
<dbReference type="PROSITE" id="PS00161">
    <property type="entry name" value="ISOCITRATE_LYASE"/>
    <property type="match status" value="1"/>
</dbReference>
<proteinExistence type="predicted"/>
<dbReference type="InterPro" id="IPR018523">
    <property type="entry name" value="Isocitrate_lyase_ph_CS"/>
</dbReference>